<gene>
    <name evidence="2" type="ORF">K504DRAFT_466074</name>
</gene>
<organism evidence="2 3">
    <name type="scientific">Pleomassaria siparia CBS 279.74</name>
    <dbReference type="NCBI Taxonomy" id="1314801"/>
    <lineage>
        <taxon>Eukaryota</taxon>
        <taxon>Fungi</taxon>
        <taxon>Dikarya</taxon>
        <taxon>Ascomycota</taxon>
        <taxon>Pezizomycotina</taxon>
        <taxon>Dothideomycetes</taxon>
        <taxon>Pleosporomycetidae</taxon>
        <taxon>Pleosporales</taxon>
        <taxon>Pleomassariaceae</taxon>
        <taxon>Pleomassaria</taxon>
    </lineage>
</organism>
<reference evidence="2" key="1">
    <citation type="journal article" date="2020" name="Stud. Mycol.">
        <title>101 Dothideomycetes genomes: a test case for predicting lifestyles and emergence of pathogens.</title>
        <authorList>
            <person name="Haridas S."/>
            <person name="Albert R."/>
            <person name="Binder M."/>
            <person name="Bloem J."/>
            <person name="Labutti K."/>
            <person name="Salamov A."/>
            <person name="Andreopoulos B."/>
            <person name="Baker S."/>
            <person name="Barry K."/>
            <person name="Bills G."/>
            <person name="Bluhm B."/>
            <person name="Cannon C."/>
            <person name="Castanera R."/>
            <person name="Culley D."/>
            <person name="Daum C."/>
            <person name="Ezra D."/>
            <person name="Gonzalez J."/>
            <person name="Henrissat B."/>
            <person name="Kuo A."/>
            <person name="Liang C."/>
            <person name="Lipzen A."/>
            <person name="Lutzoni F."/>
            <person name="Magnuson J."/>
            <person name="Mondo S."/>
            <person name="Nolan M."/>
            <person name="Ohm R."/>
            <person name="Pangilinan J."/>
            <person name="Park H.-J."/>
            <person name="Ramirez L."/>
            <person name="Alfaro M."/>
            <person name="Sun H."/>
            <person name="Tritt A."/>
            <person name="Yoshinaga Y."/>
            <person name="Zwiers L.-H."/>
            <person name="Turgeon B."/>
            <person name="Goodwin S."/>
            <person name="Spatafora J."/>
            <person name="Crous P."/>
            <person name="Grigoriev I."/>
        </authorList>
    </citation>
    <scope>NUCLEOTIDE SEQUENCE</scope>
    <source>
        <strain evidence="2">CBS 279.74</strain>
    </source>
</reference>
<protein>
    <submittedName>
        <fullName evidence="2">Uncharacterized protein</fullName>
    </submittedName>
</protein>
<evidence type="ECO:0000256" key="1">
    <source>
        <dbReference type="SAM" id="MobiDB-lite"/>
    </source>
</evidence>
<keyword evidence="3" id="KW-1185">Reference proteome</keyword>
<dbReference type="EMBL" id="MU005768">
    <property type="protein sequence ID" value="KAF2711039.1"/>
    <property type="molecule type" value="Genomic_DNA"/>
</dbReference>
<evidence type="ECO:0000313" key="2">
    <source>
        <dbReference type="EMBL" id="KAF2711039.1"/>
    </source>
</evidence>
<accession>A0A6G1KDW2</accession>
<proteinExistence type="predicted"/>
<dbReference type="OrthoDB" id="67965at2759"/>
<dbReference type="Proteomes" id="UP000799428">
    <property type="component" value="Unassembled WGS sequence"/>
</dbReference>
<dbReference type="AlphaFoldDB" id="A0A6G1KDW2"/>
<name>A0A6G1KDW2_9PLEO</name>
<evidence type="ECO:0000313" key="3">
    <source>
        <dbReference type="Proteomes" id="UP000799428"/>
    </source>
</evidence>
<feature type="region of interest" description="Disordered" evidence="1">
    <location>
        <begin position="1"/>
        <end position="37"/>
    </location>
</feature>
<sequence>MASKSNWNDIKMDPFSDTVKSSSTPDVGDNASKLGSGSEIDRYEAHFGEGAKRLKQAAQFKGIGSEQDRYGTHFGIEQEKVKAAALNLLAAKGAGAEQDRHESHFGLGYDGWERAKQLAAFKGTGAEQARDFWWK</sequence>